<dbReference type="RefSeq" id="WP_124955239.1">
    <property type="nucleotide sequence ID" value="NZ_RRCH01000024.1"/>
</dbReference>
<dbReference type="GO" id="GO:0004521">
    <property type="term" value="F:RNA endonuclease activity"/>
    <property type="evidence" value="ECO:0007669"/>
    <property type="project" value="InterPro"/>
</dbReference>
<dbReference type="AlphaFoldDB" id="A0A3P3RB82"/>
<protein>
    <submittedName>
        <fullName evidence="2">PIN domain-containing protein</fullName>
    </submittedName>
</protein>
<dbReference type="InterPro" id="IPR002716">
    <property type="entry name" value="PIN_dom"/>
</dbReference>
<dbReference type="EMBL" id="RRCH01000024">
    <property type="protein sequence ID" value="RRJ29940.1"/>
    <property type="molecule type" value="Genomic_DNA"/>
</dbReference>
<comment type="caution">
    <text evidence="2">The sequence shown here is derived from an EMBL/GenBank/DDBJ whole genome shotgun (WGS) entry which is preliminary data.</text>
</comment>
<dbReference type="GO" id="GO:0016075">
    <property type="term" value="P:rRNA catabolic process"/>
    <property type="evidence" value="ECO:0007669"/>
    <property type="project" value="TreeGrafter"/>
</dbReference>
<keyword evidence="3" id="KW-1185">Reference proteome</keyword>
<gene>
    <name evidence="2" type="ORF">EIK79_11330</name>
</gene>
<sequence length="149" mass="16633">MSRAGATALFLDTGALFARFVDNAPRHERARAVFDAIQTGELAYRPLYTSTYVLDELTTLIRRKHTHERASATLDRLRQSDSLTLIHPSEADFEAACVQFARYDDHAISFTDHMTGVLAIDRDSEHIFAFDGDFRTLGLTLVPADTGDV</sequence>
<feature type="domain" description="PIN" evidence="1">
    <location>
        <begin position="10"/>
        <end position="136"/>
    </location>
</feature>
<dbReference type="SUPFAM" id="SSF88723">
    <property type="entry name" value="PIN domain-like"/>
    <property type="match status" value="1"/>
</dbReference>
<dbReference type="PANTHER" id="PTHR42188:SF1">
    <property type="entry name" value="23S RRNA-SPECIFIC ENDONUCLEASE VAPC20"/>
    <property type="match status" value="1"/>
</dbReference>
<dbReference type="OrthoDB" id="198094at2157"/>
<dbReference type="Gene3D" id="3.40.50.1010">
    <property type="entry name" value="5'-nuclease"/>
    <property type="match status" value="1"/>
</dbReference>
<name>A0A3P3RB82_9EURY</name>
<dbReference type="Proteomes" id="UP000282322">
    <property type="component" value="Unassembled WGS sequence"/>
</dbReference>
<evidence type="ECO:0000313" key="2">
    <source>
        <dbReference type="EMBL" id="RRJ29940.1"/>
    </source>
</evidence>
<reference evidence="2 3" key="1">
    <citation type="submission" date="2018-11" db="EMBL/GenBank/DDBJ databases">
        <title>Taxonoimc description of Halomarina strain SPP-AMP-1.</title>
        <authorList>
            <person name="Pal Y."/>
            <person name="Srinivasana K."/>
            <person name="Verma A."/>
            <person name="Kumar P."/>
        </authorList>
    </citation>
    <scope>NUCLEOTIDE SEQUENCE [LARGE SCALE GENOMIC DNA]</scope>
    <source>
        <strain evidence="2 3">SPP-AMP-1</strain>
    </source>
</reference>
<accession>A0A3P3RB82</accession>
<dbReference type="Pfam" id="PF01850">
    <property type="entry name" value="PIN"/>
    <property type="match status" value="1"/>
</dbReference>
<proteinExistence type="predicted"/>
<dbReference type="InterPro" id="IPR029060">
    <property type="entry name" value="PIN-like_dom_sf"/>
</dbReference>
<organism evidence="2 3">
    <name type="scientific">Halocatena pleomorpha</name>
    <dbReference type="NCBI Taxonomy" id="1785090"/>
    <lineage>
        <taxon>Archaea</taxon>
        <taxon>Methanobacteriati</taxon>
        <taxon>Methanobacteriota</taxon>
        <taxon>Stenosarchaea group</taxon>
        <taxon>Halobacteria</taxon>
        <taxon>Halobacteriales</taxon>
        <taxon>Natronomonadaceae</taxon>
        <taxon>Halocatena</taxon>
    </lineage>
</organism>
<dbReference type="InterPro" id="IPR039018">
    <property type="entry name" value="VapC20-like"/>
</dbReference>
<evidence type="ECO:0000259" key="1">
    <source>
        <dbReference type="Pfam" id="PF01850"/>
    </source>
</evidence>
<dbReference type="PANTHER" id="PTHR42188">
    <property type="entry name" value="23S RRNA-SPECIFIC ENDONUCLEASE VAPC20"/>
    <property type="match status" value="1"/>
</dbReference>
<evidence type="ECO:0000313" key="3">
    <source>
        <dbReference type="Proteomes" id="UP000282322"/>
    </source>
</evidence>